<comment type="catalytic activity">
    <reaction evidence="3">
        <text>alpha-L-fucose = beta-L-fucose</text>
        <dbReference type="Rhea" id="RHEA:25580"/>
        <dbReference type="ChEBI" id="CHEBI:42548"/>
        <dbReference type="ChEBI" id="CHEBI:42589"/>
        <dbReference type="EC" id="5.1.3.29"/>
    </reaction>
</comment>
<dbReference type="InterPro" id="IPR007721">
    <property type="entry name" value="RbsD_FucU"/>
</dbReference>
<evidence type="ECO:0000313" key="4">
    <source>
        <dbReference type="EMBL" id="KHQ55042.1"/>
    </source>
</evidence>
<organism evidence="4 5">
    <name type="scientific">Mameliella alba</name>
    <dbReference type="NCBI Taxonomy" id="561184"/>
    <lineage>
        <taxon>Bacteria</taxon>
        <taxon>Pseudomonadati</taxon>
        <taxon>Pseudomonadota</taxon>
        <taxon>Alphaproteobacteria</taxon>
        <taxon>Rhodobacterales</taxon>
        <taxon>Roseobacteraceae</taxon>
        <taxon>Mameliella</taxon>
    </lineage>
</organism>
<comment type="caution">
    <text evidence="4">The sequence shown here is derived from an EMBL/GenBank/DDBJ whole genome shotgun (WGS) entry which is preliminary data.</text>
</comment>
<comment type="catalytic activity">
    <reaction evidence="1">
        <text>beta-D-ribopyranose = beta-D-ribofuranose</text>
        <dbReference type="Rhea" id="RHEA:25432"/>
        <dbReference type="ChEBI" id="CHEBI:27476"/>
        <dbReference type="ChEBI" id="CHEBI:47002"/>
        <dbReference type="EC" id="5.4.99.62"/>
    </reaction>
</comment>
<dbReference type="PANTHER" id="PTHR31690:SF4">
    <property type="entry name" value="FUCOSE MUTAROTASE"/>
    <property type="match status" value="1"/>
</dbReference>
<gene>
    <name evidence="4" type="ORF">OA50_00076</name>
</gene>
<dbReference type="Gene3D" id="3.40.1650.10">
    <property type="entry name" value="RbsD-like domain"/>
    <property type="match status" value="1"/>
</dbReference>
<evidence type="ECO:0000256" key="1">
    <source>
        <dbReference type="ARBA" id="ARBA00000223"/>
    </source>
</evidence>
<reference evidence="4 5" key="1">
    <citation type="submission" date="2014-10" db="EMBL/GenBank/DDBJ databases">
        <title>Genome sequence of Ponticoccus sp. strain UMTAT08 isolated from clonal culture of toxic dinoflagellate Alexandrium tamiyavanichii.</title>
        <authorList>
            <person name="Gan H.Y."/>
            <person name="Muhd D.-D."/>
            <person name="Mohd Noor M.E."/>
            <person name="Yeong Y.S."/>
            <person name="Usup G."/>
        </authorList>
    </citation>
    <scope>NUCLEOTIDE SEQUENCE [LARGE SCALE GENOMIC DNA]</scope>
    <source>
        <strain evidence="4 5">UMTAT08</strain>
    </source>
</reference>
<evidence type="ECO:0000256" key="3">
    <source>
        <dbReference type="ARBA" id="ARBA00036324"/>
    </source>
</evidence>
<dbReference type="GO" id="GO:0042806">
    <property type="term" value="F:fucose binding"/>
    <property type="evidence" value="ECO:0007669"/>
    <property type="project" value="TreeGrafter"/>
</dbReference>
<protein>
    <submittedName>
        <fullName evidence="4">Fucose dissimilation pathway protein</fullName>
    </submittedName>
</protein>
<dbReference type="PATRIC" id="fig|1515334.3.peg.75"/>
<sequence>MVGYSGGFPMLRNIPAILSPEILYSLRAMGHGDDLVIADCNFPAYSMGCKVHRLDGLSATQVLQAVLTLLPLDSFVKDPAHTMQVVGDAEATPEIFNEFQTLINDFADNPAPIATLERFAFYERAKTAFAVIQTGESRLYGNIILKKGVIPPN</sequence>
<evidence type="ECO:0000256" key="2">
    <source>
        <dbReference type="ARBA" id="ARBA00023235"/>
    </source>
</evidence>
<keyword evidence="2" id="KW-0413">Isomerase</keyword>
<proteinExistence type="predicted"/>
<dbReference type="GO" id="GO:0006004">
    <property type="term" value="P:fucose metabolic process"/>
    <property type="evidence" value="ECO:0007669"/>
    <property type="project" value="TreeGrafter"/>
</dbReference>
<dbReference type="GO" id="GO:0062193">
    <property type="term" value="F:D-ribose pyranase activity"/>
    <property type="evidence" value="ECO:0007669"/>
    <property type="project" value="UniProtKB-EC"/>
</dbReference>
<accession>A0A0B3S462</accession>
<dbReference type="InterPro" id="IPR023750">
    <property type="entry name" value="RbsD-like_sf"/>
</dbReference>
<dbReference type="GO" id="GO:0036373">
    <property type="term" value="F:L-fucose mutarotase activity"/>
    <property type="evidence" value="ECO:0007669"/>
    <property type="project" value="UniProtKB-EC"/>
</dbReference>
<keyword evidence="5" id="KW-1185">Reference proteome</keyword>
<dbReference type="SUPFAM" id="SSF102546">
    <property type="entry name" value="RbsD-like"/>
    <property type="match status" value="1"/>
</dbReference>
<dbReference type="InterPro" id="IPR050443">
    <property type="entry name" value="RbsD/FucU_mutarotase"/>
</dbReference>
<dbReference type="Proteomes" id="UP000030960">
    <property type="component" value="Unassembled WGS sequence"/>
</dbReference>
<dbReference type="AlphaFoldDB" id="A0A0B3S462"/>
<evidence type="ECO:0000313" key="5">
    <source>
        <dbReference type="Proteomes" id="UP000030960"/>
    </source>
</evidence>
<dbReference type="PANTHER" id="PTHR31690">
    <property type="entry name" value="FUCOSE MUTAROTASE"/>
    <property type="match status" value="1"/>
</dbReference>
<name>A0A0B3S462_9RHOB</name>
<dbReference type="EMBL" id="JSUQ01000001">
    <property type="protein sequence ID" value="KHQ55042.1"/>
    <property type="molecule type" value="Genomic_DNA"/>
</dbReference>
<dbReference type="Pfam" id="PF05025">
    <property type="entry name" value="RbsD_FucU"/>
    <property type="match status" value="1"/>
</dbReference>
<dbReference type="STRING" id="561184.SAMN05216376_10378"/>